<keyword evidence="1" id="KW-0812">Transmembrane</keyword>
<sequence length="86" mass="9568">MGWDNGYKISKDNDVHNINCAKIYTCTLVSNGTTCMYHVTIKILMVIILILQLISTKGLFGIHVNKNATNCPYSAKFSKAIVISKM</sequence>
<dbReference type="EnsemblMetazoa" id="Aqu2.1.24168_001">
    <property type="protein sequence ID" value="Aqu2.1.24168_001"/>
    <property type="gene ID" value="Aqu2.1.24168"/>
</dbReference>
<protein>
    <submittedName>
        <fullName evidence="2">Uncharacterized protein</fullName>
    </submittedName>
</protein>
<accession>A0A1X7U943</accession>
<dbReference type="AlphaFoldDB" id="A0A1X7U943"/>
<evidence type="ECO:0000313" key="2">
    <source>
        <dbReference type="EnsemblMetazoa" id="Aqu2.1.24168_001"/>
    </source>
</evidence>
<name>A0A1X7U943_AMPQE</name>
<proteinExistence type="predicted"/>
<reference evidence="2" key="1">
    <citation type="submission" date="2017-05" db="UniProtKB">
        <authorList>
            <consortium name="EnsemblMetazoa"/>
        </authorList>
    </citation>
    <scope>IDENTIFICATION</scope>
</reference>
<organism evidence="2">
    <name type="scientific">Amphimedon queenslandica</name>
    <name type="common">Sponge</name>
    <dbReference type="NCBI Taxonomy" id="400682"/>
    <lineage>
        <taxon>Eukaryota</taxon>
        <taxon>Metazoa</taxon>
        <taxon>Porifera</taxon>
        <taxon>Demospongiae</taxon>
        <taxon>Heteroscleromorpha</taxon>
        <taxon>Haplosclerida</taxon>
        <taxon>Niphatidae</taxon>
        <taxon>Amphimedon</taxon>
    </lineage>
</organism>
<evidence type="ECO:0000256" key="1">
    <source>
        <dbReference type="SAM" id="Phobius"/>
    </source>
</evidence>
<keyword evidence="1" id="KW-1133">Transmembrane helix</keyword>
<dbReference type="InParanoid" id="A0A1X7U943"/>
<feature type="transmembrane region" description="Helical" evidence="1">
    <location>
        <begin position="36"/>
        <end position="54"/>
    </location>
</feature>
<keyword evidence="1" id="KW-0472">Membrane</keyword>